<dbReference type="GO" id="GO:0052621">
    <property type="term" value="F:diguanylate cyclase activity"/>
    <property type="evidence" value="ECO:0007669"/>
    <property type="project" value="UniProtKB-EC"/>
</dbReference>
<dbReference type="NCBIfam" id="TIGR00254">
    <property type="entry name" value="GGDEF"/>
    <property type="match status" value="1"/>
</dbReference>
<dbReference type="InterPro" id="IPR029787">
    <property type="entry name" value="Nucleotide_cyclase"/>
</dbReference>
<organism evidence="5 6">
    <name type="scientific">Halarcobacter mediterraneus</name>
    <dbReference type="NCBI Taxonomy" id="2023153"/>
    <lineage>
        <taxon>Bacteria</taxon>
        <taxon>Pseudomonadati</taxon>
        <taxon>Campylobacterota</taxon>
        <taxon>Epsilonproteobacteria</taxon>
        <taxon>Campylobacterales</taxon>
        <taxon>Arcobacteraceae</taxon>
        <taxon>Halarcobacter</taxon>
    </lineage>
</organism>
<comment type="caution">
    <text evidence="5">The sequence shown here is derived from an EMBL/GenBank/DDBJ whole genome shotgun (WGS) entry which is preliminary data.</text>
</comment>
<keyword evidence="3" id="KW-1133">Transmembrane helix</keyword>
<dbReference type="PROSITE" id="PS50887">
    <property type="entry name" value="GGDEF"/>
    <property type="match status" value="1"/>
</dbReference>
<proteinExistence type="predicted"/>
<dbReference type="CDD" id="cd01949">
    <property type="entry name" value="GGDEF"/>
    <property type="match status" value="1"/>
</dbReference>
<keyword evidence="6" id="KW-1185">Reference proteome</keyword>
<evidence type="ECO:0000313" key="5">
    <source>
        <dbReference type="EMBL" id="RXK14639.1"/>
    </source>
</evidence>
<dbReference type="InterPro" id="IPR043128">
    <property type="entry name" value="Rev_trsase/Diguanyl_cyclase"/>
</dbReference>
<dbReference type="PANTHER" id="PTHR45138:SF9">
    <property type="entry name" value="DIGUANYLATE CYCLASE DGCM-RELATED"/>
    <property type="match status" value="1"/>
</dbReference>
<dbReference type="Gene3D" id="3.30.450.290">
    <property type="match status" value="1"/>
</dbReference>
<dbReference type="AlphaFoldDB" id="A0A4Q1B7R4"/>
<dbReference type="Pfam" id="PF00990">
    <property type="entry name" value="GGDEF"/>
    <property type="match status" value="1"/>
</dbReference>
<sequence length="615" mass="70503">MKKNITLYAVIMIIMLSVTISLFSLYNLRKTGIESAIHNAQSISEVVKSGLTAHMINGNMDQVETFINSTSHIKNVDELWLVRSKHLNEQFPESKLSHPPRDEFDEKVLKTGRIHHYIEEGITNSSVRVTIPYNAVAEKGIDCLKCHNVPQGTTLGAVSIVLDISTIKEIGIESIYVILVLILTTVILFILISRRLINPYLTLFDKFKLNVNQATNGKFKRINPPIGLSKEMVKLTQEYNNLIQSFEDTAIDIDKKLQGYVGYEISSKERNPLKDSKEIINNLSNLYQFKKQIELDNTKEEIYNRLAEVLLNKFKIKNFSFIELDMKKYKQTKIKEVGHSLYCKDTILNNPELCRAARTKNDVMSVDFHNTCPYFNNDEKFYYCFHVDISQNLYLIINCVSDTKEELERIKEQTVFVKSYLKESAPSIEVKILMNALQESAFRDGLTGLYNRKFLEEYSKKMLPQLKRDNKKVGLLMLDMDHFKAVNDEYGHDIGDKVLKELARILNETVRESDIIIRYGGEEFMVLLIGVTNETNALNVAKKIANNVRENEIDVYAGAKLRKTVSIGLSMYPDDANSFDSVIKNADIALYEAKNSGRDKVVRFKEEQISSIDLF</sequence>
<feature type="transmembrane region" description="Helical" evidence="3">
    <location>
        <begin position="6"/>
        <end position="28"/>
    </location>
</feature>
<dbReference type="Proteomes" id="UP000289718">
    <property type="component" value="Unassembled WGS sequence"/>
</dbReference>
<evidence type="ECO:0000259" key="4">
    <source>
        <dbReference type="PROSITE" id="PS50887"/>
    </source>
</evidence>
<reference evidence="5 6" key="1">
    <citation type="submission" date="2017-09" db="EMBL/GenBank/DDBJ databases">
        <title>Genomics of the genus Arcobacter.</title>
        <authorList>
            <person name="Perez-Cataluna A."/>
            <person name="Figueras M.J."/>
            <person name="Salas-Masso N."/>
        </authorList>
    </citation>
    <scope>NUCLEOTIDE SEQUENCE [LARGE SCALE GENOMIC DNA]</scope>
    <source>
        <strain evidence="5 6">F156-34</strain>
    </source>
</reference>
<dbReference type="SMART" id="SM00267">
    <property type="entry name" value="GGDEF"/>
    <property type="match status" value="1"/>
</dbReference>
<evidence type="ECO:0000256" key="3">
    <source>
        <dbReference type="SAM" id="Phobius"/>
    </source>
</evidence>
<feature type="domain" description="GGDEF" evidence="4">
    <location>
        <begin position="471"/>
        <end position="606"/>
    </location>
</feature>
<dbReference type="RefSeq" id="WP_129060776.1">
    <property type="nucleotide sequence ID" value="NZ_NXIE01000001.1"/>
</dbReference>
<dbReference type="InterPro" id="IPR050469">
    <property type="entry name" value="Diguanylate_Cyclase"/>
</dbReference>
<dbReference type="InterPro" id="IPR000160">
    <property type="entry name" value="GGDEF_dom"/>
</dbReference>
<keyword evidence="3" id="KW-0812">Transmembrane</keyword>
<evidence type="ECO:0000256" key="2">
    <source>
        <dbReference type="ARBA" id="ARBA00034247"/>
    </source>
</evidence>
<evidence type="ECO:0000256" key="1">
    <source>
        <dbReference type="ARBA" id="ARBA00012528"/>
    </source>
</evidence>
<protein>
    <recommendedName>
        <fullName evidence="1">diguanylate cyclase</fullName>
        <ecNumber evidence="1">2.7.7.65</ecNumber>
    </recommendedName>
</protein>
<evidence type="ECO:0000313" key="6">
    <source>
        <dbReference type="Proteomes" id="UP000289718"/>
    </source>
</evidence>
<keyword evidence="3" id="KW-0472">Membrane</keyword>
<dbReference type="EMBL" id="NXIE01000001">
    <property type="protein sequence ID" value="RXK14639.1"/>
    <property type="molecule type" value="Genomic_DNA"/>
</dbReference>
<name>A0A4Q1B7R4_9BACT</name>
<dbReference type="FunFam" id="3.30.70.270:FF:000001">
    <property type="entry name" value="Diguanylate cyclase domain protein"/>
    <property type="match status" value="1"/>
</dbReference>
<dbReference type="EC" id="2.7.7.65" evidence="1"/>
<dbReference type="OrthoDB" id="9778432at2"/>
<accession>A0A4Q1B7R4</accession>
<dbReference type="Gene3D" id="3.30.70.270">
    <property type="match status" value="1"/>
</dbReference>
<feature type="transmembrane region" description="Helical" evidence="3">
    <location>
        <begin position="175"/>
        <end position="192"/>
    </location>
</feature>
<dbReference type="PANTHER" id="PTHR45138">
    <property type="entry name" value="REGULATORY COMPONENTS OF SENSORY TRANSDUCTION SYSTEM"/>
    <property type="match status" value="1"/>
</dbReference>
<gene>
    <name evidence="5" type="ORF">CP965_04130</name>
</gene>
<dbReference type="SUPFAM" id="SSF55073">
    <property type="entry name" value="Nucleotide cyclase"/>
    <property type="match status" value="1"/>
</dbReference>
<comment type="catalytic activity">
    <reaction evidence="2">
        <text>2 GTP = 3',3'-c-di-GMP + 2 diphosphate</text>
        <dbReference type="Rhea" id="RHEA:24898"/>
        <dbReference type="ChEBI" id="CHEBI:33019"/>
        <dbReference type="ChEBI" id="CHEBI:37565"/>
        <dbReference type="ChEBI" id="CHEBI:58805"/>
        <dbReference type="EC" id="2.7.7.65"/>
    </reaction>
</comment>